<dbReference type="InterPro" id="IPR011050">
    <property type="entry name" value="Pectin_lyase_fold/virulence"/>
</dbReference>
<dbReference type="NCBIfam" id="TIGR02601">
    <property type="entry name" value="autotrns_rpt"/>
    <property type="match status" value="12"/>
</dbReference>
<dbReference type="KEGG" id="mbry:B1812_07085"/>
<proteinExistence type="predicted"/>
<keyword evidence="1" id="KW-0732">Signal</keyword>
<name>A0A1W6MTE7_9HYPH</name>
<dbReference type="STRING" id="655015.B1812_07085"/>
<feature type="domain" description="Autotransporter" evidence="2">
    <location>
        <begin position="2062"/>
        <end position="2341"/>
    </location>
</feature>
<dbReference type="SUPFAM" id="SSF51126">
    <property type="entry name" value="Pectin lyase-like"/>
    <property type="match status" value="6"/>
</dbReference>
<dbReference type="InterPro" id="IPR012332">
    <property type="entry name" value="Autotransporter_pectin_lyase_C"/>
</dbReference>
<evidence type="ECO:0000313" key="4">
    <source>
        <dbReference type="Proteomes" id="UP000193978"/>
    </source>
</evidence>
<evidence type="ECO:0000313" key="3">
    <source>
        <dbReference type="EMBL" id="ARN80881.1"/>
    </source>
</evidence>
<dbReference type="InterPro" id="IPR005546">
    <property type="entry name" value="Autotransporte_beta"/>
</dbReference>
<dbReference type="SUPFAM" id="SSF103515">
    <property type="entry name" value="Autotransporter"/>
    <property type="match status" value="1"/>
</dbReference>
<dbReference type="Gene3D" id="2.160.20.20">
    <property type="match status" value="3"/>
</dbReference>
<evidence type="ECO:0000259" key="2">
    <source>
        <dbReference type="PROSITE" id="PS51208"/>
    </source>
</evidence>
<dbReference type="RefSeq" id="WP_085770966.1">
    <property type="nucleotide sequence ID" value="NZ_AP027149.1"/>
</dbReference>
<sequence length="2341" mass="225671">MAHSFDFRIELIRRAQRRWLRSTSALSGFAITALLPAPALAVTWIDGTGDWFNPANWSGGAPNSSTPVVIDNAGTAQIFSHGAASNSARIGDTGAGAVTVGANGSWTTFGAGLTIAANAGSTGVVNQTGGLLTLSGGQIQFGGGSGTYNLNGGTLQIGGANAIGAGAGAYQFNLGGGTIQVLGSALTTNINATLTAGSTSTIDTNGFGATFSGVLSGGGALTKAGVGTLTLSGVNTYTGATLISAGTLQGAAAGAFSSASAFTVASGATLNLNGVGQIISIGSLAGSGLVNVGANYLLAGGDNSSTAFSGTVTTTTGVGEFIKAGSGTLTIDNATLGDTYVAKGALALTSGTTAVNYLAVGSGTSNVGAFSITGGTLTIPNAAGSAFQVGDFGGQGTVTQKGGTVHAGYSVNIGNQGGSGLYSISGGELDLSALLNTVGRNTGSNPGSTGELDIIGGLVDVAGTGGNAARLIIGYGGSTSAQSHGTVTQTGGTLRIHNDSTFNLSGLNSSTGIYNLNGGTLQIGGNSLLAGYGAGAPHYQFNLGGGTIQVYGSALTTSVNATLTAGSTSTIDTNGLGATFSGVLSGSGALTKAGAGTLLLSGANTYSGATLVGAGTLQAGAAGAFSSASAFTVASGATLDLNGFNQTIGSLAGSGLVNVGTKNLTAGGDNSNTAFSGTISMTNQGYGSNPYGTFLKTGSGTLTIDNATIQLGETYIAQGAMKQTSGNTSVTYLAVGEGVVGSTPNVGALLVSGGTITFGTQLQVGDFGGTGTVTQTGGTVQLIAQCGDITHCAALNIGNQSGNGVYNISGGELDLTAGLNTIGRNTGSHSGSTGALNISGGGVVDLSGNSGGGGGLIIGYGNLNGGALQSQGTITQTGGVLRVHNGSTLYLSGYGASTGVYSLNGGALEIGGDGLKANYGNGQSLYQFNLGGGTIKVIEAALTTSVNATLTAGSTSTIDTNGLGATFSGSLSGGGALAKIGAGTLALLGSNSSYTGGTTIYSGVLQAAANGSIGSGPVTLDGGAFQAGTNGLAFANNFVLDAGAANTIDTQAYSLSLSGGISGAGGFAKQGGGVLILNGASAYQGATDVGAGTLRAGGSGVFAPTSAFTVSTGATLDLNGFNQTIGSLAGPGAVTLGTATLTTGGDGTSSIFSGAISGAGGLVKTGAGTFTLTGANSYTGGTTISSGTLQIGDGGTTGSIAGNVTNNGTLAFYRSDSVTFGGVISGAGALSQFGSGTLILTAANSYTGGTTITSGVLQAAANGSIGSGSVTLDGGAFQVGNNGLAFANHFVLDAGAANTIDTQAFSLSLSGGVSGAGGFAKQGAGVLTLSGASLYTGATSVGAGTLRAGAAGAFAPASAFTVGSGATLDLNGFNQTIGSLSGPGAVTLGAATLTTGGDGTSSLFSGAISGAGGLVKTGTGAFTLTGANSYTGGTTISSGILQIGNGGTTGSIAGDVTNNGTLAFHRSDSVTFGGVISGAGALSQLGSGTLILTAANSYTGGTTISSGTLQIGDGGTTGSIAGNVTNNGTLAFYRSDSVTFGGVISGAGALSQFGSGTLILTAANSFTGGVTLSGGTTAAPTTIGVSNSGALGSGALSLGKAASDVTTLLFNGNGLNIANAITLTGDPAFVVATGSTNTISGAIGGAGDIVADGGGTLILSGANSYTGGTTICGAARDSVCLTANATPSTPTTLQVGSSSALGTGPLTFDGGILQADGNFTIANAGALNASGGTIDANGNRFIYSGAIGNGDATNGQLTIKDSVGGGMVILTGNSSYTGPTSVNGGALVVDGSIASSSLTTVNAGAALAGTGSVGALTINGGGVFAPAAGTPGGSMTVGGNLSFNAGSSYLVTLNAMTSTAAHVQGSASLAGATVGAGYAPGSYLEKRYTILSATGGGIGGANQFAGLVSTSVPSGFHESLSYDSNDVYLNLTANLGALNGGAPFGLPGNQQHVANALNLYFNAGGALPPNFVNLFNLNASTLSSTLATLTGEASTATQQTSFGATNQFFDLIFDAAIADGDSGASSVRPMSYAEDAPVAAPKAIALVMPDVGKSAAPRPILIPRPVWGVWANSFGGYSTLSADPTGAGTHALTGSLFGLASGIEYRPLPGVTLGLALSGGGADWGLAQGLGGGHDDFMQASLYGLMRFGSAYVASAFAFGNHWMDTSRNASGYGLTARFQSQNYAGRIEAGLQNVALFGVSPYVAAQEQVFEMPGYSENDPMASGFALSYLGRSFTDARAEIGARFYQAIGVYGPAVLGLRGRAAYAHDWVSDPTLAAAFAILPGTGFGVEGARPGRNAAVVSLGPELRMPADTTLFAKFDGEFSDRGQTYFGRAGFRWGF</sequence>
<gene>
    <name evidence="3" type="ORF">B1812_07085</name>
</gene>
<dbReference type="InterPro" id="IPR051551">
    <property type="entry name" value="Autotransporter_adhesion"/>
</dbReference>
<dbReference type="PROSITE" id="PS51208">
    <property type="entry name" value="AUTOTRANSPORTER"/>
    <property type="match status" value="1"/>
</dbReference>
<dbReference type="SMART" id="SM00869">
    <property type="entry name" value="Autotransporter"/>
    <property type="match status" value="1"/>
</dbReference>
<evidence type="ECO:0000256" key="1">
    <source>
        <dbReference type="ARBA" id="ARBA00022729"/>
    </source>
</evidence>
<keyword evidence="4" id="KW-1185">Reference proteome</keyword>
<accession>A0A1W6MTE7</accession>
<dbReference type="Pfam" id="PF12951">
    <property type="entry name" value="PATR"/>
    <property type="match status" value="13"/>
</dbReference>
<dbReference type="EMBL" id="CP019948">
    <property type="protein sequence ID" value="ARN80881.1"/>
    <property type="molecule type" value="Genomic_DNA"/>
</dbReference>
<dbReference type="PANTHER" id="PTHR35037:SF3">
    <property type="entry name" value="C-TERMINAL REGION OF AIDA-LIKE PROTEIN"/>
    <property type="match status" value="1"/>
</dbReference>
<reference evidence="3 4" key="1">
    <citation type="submission" date="2017-02" db="EMBL/GenBank/DDBJ databases">
        <authorList>
            <person name="Peterson S.W."/>
        </authorList>
    </citation>
    <scope>NUCLEOTIDE SEQUENCE [LARGE SCALE GENOMIC DNA]</scope>
    <source>
        <strain evidence="3 4">S285</strain>
    </source>
</reference>
<protein>
    <recommendedName>
        <fullName evidence="2">Autotransporter domain-containing protein</fullName>
    </recommendedName>
</protein>
<organism evidence="3 4">
    <name type="scientific">Methylocystis bryophila</name>
    <dbReference type="NCBI Taxonomy" id="655015"/>
    <lineage>
        <taxon>Bacteria</taxon>
        <taxon>Pseudomonadati</taxon>
        <taxon>Pseudomonadota</taxon>
        <taxon>Alphaproteobacteria</taxon>
        <taxon>Hyphomicrobiales</taxon>
        <taxon>Methylocystaceae</taxon>
        <taxon>Methylocystis</taxon>
    </lineage>
</organism>
<dbReference type="Proteomes" id="UP000193978">
    <property type="component" value="Chromosome"/>
</dbReference>
<dbReference type="OrthoDB" id="7195851at2"/>
<dbReference type="InterPro" id="IPR013425">
    <property type="entry name" value="Autotrns_rpt"/>
</dbReference>
<dbReference type="PANTHER" id="PTHR35037">
    <property type="entry name" value="C-TERMINAL REGION OF AIDA-LIKE PROTEIN"/>
    <property type="match status" value="1"/>
</dbReference>
<dbReference type="InterPro" id="IPR036709">
    <property type="entry name" value="Autotransporte_beta_dom_sf"/>
</dbReference>